<dbReference type="InterPro" id="IPR051217">
    <property type="entry name" value="Insect_Cuticle_Struc_Prot"/>
</dbReference>
<dbReference type="Pfam" id="PF00379">
    <property type="entry name" value="Chitin_bind_4"/>
    <property type="match status" value="2"/>
</dbReference>
<dbReference type="PANTHER" id="PTHR12236">
    <property type="entry name" value="STRUCTURAL CONTITUENT OF CUTICLE"/>
    <property type="match status" value="1"/>
</dbReference>
<evidence type="ECO:0000313" key="5">
    <source>
        <dbReference type="EMBL" id="KAK4325277.1"/>
    </source>
</evidence>
<feature type="signal peptide" evidence="4">
    <location>
        <begin position="1"/>
        <end position="16"/>
    </location>
</feature>
<evidence type="ECO:0008006" key="7">
    <source>
        <dbReference type="Google" id="ProtNLM"/>
    </source>
</evidence>
<keyword evidence="6" id="KW-1185">Reference proteome</keyword>
<organism evidence="5 6">
    <name type="scientific">Petrolisthes manimaculis</name>
    <dbReference type="NCBI Taxonomy" id="1843537"/>
    <lineage>
        <taxon>Eukaryota</taxon>
        <taxon>Metazoa</taxon>
        <taxon>Ecdysozoa</taxon>
        <taxon>Arthropoda</taxon>
        <taxon>Crustacea</taxon>
        <taxon>Multicrustacea</taxon>
        <taxon>Malacostraca</taxon>
        <taxon>Eumalacostraca</taxon>
        <taxon>Eucarida</taxon>
        <taxon>Decapoda</taxon>
        <taxon>Pleocyemata</taxon>
        <taxon>Anomura</taxon>
        <taxon>Galatheoidea</taxon>
        <taxon>Porcellanidae</taxon>
        <taxon>Petrolisthes</taxon>
    </lineage>
</organism>
<feature type="compositionally biased region" description="Pro residues" evidence="3">
    <location>
        <begin position="22"/>
        <end position="35"/>
    </location>
</feature>
<evidence type="ECO:0000256" key="4">
    <source>
        <dbReference type="SAM" id="SignalP"/>
    </source>
</evidence>
<dbReference type="Proteomes" id="UP001292094">
    <property type="component" value="Unassembled WGS sequence"/>
</dbReference>
<dbReference type="GO" id="GO:0042302">
    <property type="term" value="F:structural constituent of cuticle"/>
    <property type="evidence" value="ECO:0007669"/>
    <property type="project" value="UniProtKB-UniRule"/>
</dbReference>
<evidence type="ECO:0000313" key="6">
    <source>
        <dbReference type="Proteomes" id="UP001292094"/>
    </source>
</evidence>
<keyword evidence="1 2" id="KW-0193">Cuticle</keyword>
<dbReference type="PROSITE" id="PS51155">
    <property type="entry name" value="CHIT_BIND_RR_2"/>
    <property type="match status" value="2"/>
</dbReference>
<evidence type="ECO:0000256" key="1">
    <source>
        <dbReference type="ARBA" id="ARBA00022460"/>
    </source>
</evidence>
<dbReference type="EMBL" id="JAWZYT010000290">
    <property type="protein sequence ID" value="KAK4325277.1"/>
    <property type="molecule type" value="Genomic_DNA"/>
</dbReference>
<protein>
    <recommendedName>
        <fullName evidence="7">Pro-resilin</fullName>
    </recommendedName>
</protein>
<comment type="caution">
    <text evidence="5">The sequence shown here is derived from an EMBL/GenBank/DDBJ whole genome shotgun (WGS) entry which is preliminary data.</text>
</comment>
<dbReference type="GO" id="GO:0005615">
    <property type="term" value="C:extracellular space"/>
    <property type="evidence" value="ECO:0007669"/>
    <property type="project" value="TreeGrafter"/>
</dbReference>
<dbReference type="AlphaFoldDB" id="A0AAE1UIT4"/>
<gene>
    <name evidence="5" type="ORF">Pmani_004138</name>
</gene>
<feature type="region of interest" description="Disordered" evidence="3">
    <location>
        <begin position="19"/>
        <end position="47"/>
    </location>
</feature>
<evidence type="ECO:0000256" key="3">
    <source>
        <dbReference type="SAM" id="MobiDB-lite"/>
    </source>
</evidence>
<evidence type="ECO:0000256" key="2">
    <source>
        <dbReference type="PROSITE-ProRule" id="PRU00497"/>
    </source>
</evidence>
<dbReference type="InterPro" id="IPR000618">
    <property type="entry name" value="Insect_cuticle"/>
</dbReference>
<keyword evidence="4" id="KW-0732">Signal</keyword>
<dbReference type="PANTHER" id="PTHR12236:SF79">
    <property type="entry name" value="CUTICULAR PROTEIN 50CB-RELATED"/>
    <property type="match status" value="1"/>
</dbReference>
<sequence>MFQKIVLVALVAVAVADRPRPSYSPPRPSYSPPAPSYNAPAPSYRQPEPVGPAQYDFNWAVNDDYSGNNFGHQETRDGYNTQGSYYVQLPDGRLQRVAVVCAVVGMAVCAQLPSYNAPAPSYNAPRPSYASQEPSGPAQYDFNWNVKDEYSGNDFGHNEGRDGYDTQGTYYVQLPDGRLQRVTYYVNGDSGYVAEVSYEGEAQYPAYQPVAPAPSYRPGK</sequence>
<reference evidence="5" key="1">
    <citation type="submission" date="2023-11" db="EMBL/GenBank/DDBJ databases">
        <title>Genome assemblies of two species of porcelain crab, Petrolisthes cinctipes and Petrolisthes manimaculis (Anomura: Porcellanidae).</title>
        <authorList>
            <person name="Angst P."/>
        </authorList>
    </citation>
    <scope>NUCLEOTIDE SEQUENCE</scope>
    <source>
        <strain evidence="5">PB745_02</strain>
        <tissue evidence="5">Gill</tissue>
    </source>
</reference>
<feature type="compositionally biased region" description="Low complexity" evidence="3">
    <location>
        <begin position="36"/>
        <end position="45"/>
    </location>
</feature>
<dbReference type="GO" id="GO:0031012">
    <property type="term" value="C:extracellular matrix"/>
    <property type="evidence" value="ECO:0007669"/>
    <property type="project" value="TreeGrafter"/>
</dbReference>
<proteinExistence type="predicted"/>
<feature type="chain" id="PRO_5042178541" description="Pro-resilin" evidence="4">
    <location>
        <begin position="17"/>
        <end position="220"/>
    </location>
</feature>
<accession>A0AAE1UIT4</accession>
<name>A0AAE1UIT4_9EUCA</name>